<dbReference type="SMR" id="A0A1S3XBH3"/>
<keyword evidence="4 7" id="KW-0347">Helicase</keyword>
<evidence type="ECO:0000256" key="2">
    <source>
        <dbReference type="ARBA" id="ARBA00022741"/>
    </source>
</evidence>
<name>A0A1S3XBH3_TOBAC</name>
<protein>
    <recommendedName>
        <fullName evidence="1">RNA helicase</fullName>
        <ecNumber evidence="1">3.6.4.13</ecNumber>
    </recommendedName>
</protein>
<dbReference type="SMART" id="SM00490">
    <property type="entry name" value="HELICc"/>
    <property type="match status" value="1"/>
</dbReference>
<evidence type="ECO:0000259" key="11">
    <source>
        <dbReference type="PROSITE" id="PS51194"/>
    </source>
</evidence>
<keyword evidence="5 7" id="KW-0067">ATP-binding</keyword>
<dbReference type="GO" id="GO:0005524">
    <property type="term" value="F:ATP binding"/>
    <property type="evidence" value="ECO:0007669"/>
    <property type="project" value="UniProtKB-KW"/>
</dbReference>
<dbReference type="GO" id="GO:0016787">
    <property type="term" value="F:hydrolase activity"/>
    <property type="evidence" value="ECO:0007669"/>
    <property type="project" value="UniProtKB-KW"/>
</dbReference>
<dbReference type="Pfam" id="PF00397">
    <property type="entry name" value="WW"/>
    <property type="match status" value="1"/>
</dbReference>
<dbReference type="InterPro" id="IPR001202">
    <property type="entry name" value="WW_dom"/>
</dbReference>
<dbReference type="OMA" id="CGHEHES"/>
<dbReference type="PANTHER" id="PTHR47958">
    <property type="entry name" value="ATP-DEPENDENT RNA HELICASE DBP3"/>
    <property type="match status" value="1"/>
</dbReference>
<dbReference type="Pfam" id="PF00271">
    <property type="entry name" value="Helicase_C"/>
    <property type="match status" value="1"/>
</dbReference>
<dbReference type="InterPro" id="IPR001650">
    <property type="entry name" value="Helicase_C-like"/>
</dbReference>
<keyword evidence="3 7" id="KW-0378">Hydrolase</keyword>
<dbReference type="SUPFAM" id="SSF51045">
    <property type="entry name" value="WW domain"/>
    <property type="match status" value="1"/>
</dbReference>
<evidence type="ECO:0000256" key="4">
    <source>
        <dbReference type="ARBA" id="ARBA00022806"/>
    </source>
</evidence>
<feature type="domain" description="Helicase ATP-binding" evidence="10">
    <location>
        <begin position="122"/>
        <end position="239"/>
    </location>
</feature>
<dbReference type="Pfam" id="PF00270">
    <property type="entry name" value="DEAD"/>
    <property type="match status" value="1"/>
</dbReference>
<dbReference type="Gene3D" id="2.20.70.10">
    <property type="match status" value="1"/>
</dbReference>
<dbReference type="KEGG" id="nta:107763320"/>
<feature type="domain" description="WW" evidence="9">
    <location>
        <begin position="19"/>
        <end position="53"/>
    </location>
</feature>
<dbReference type="PROSITE" id="PS01159">
    <property type="entry name" value="WW_DOMAIN_1"/>
    <property type="match status" value="1"/>
</dbReference>
<feature type="compositionally biased region" description="Basic and acidic residues" evidence="8">
    <location>
        <begin position="103"/>
        <end position="121"/>
    </location>
</feature>
<feature type="domain" description="Helicase C-terminal" evidence="11">
    <location>
        <begin position="268"/>
        <end position="412"/>
    </location>
</feature>
<dbReference type="GO" id="GO:0003729">
    <property type="term" value="F:mRNA binding"/>
    <property type="evidence" value="ECO:0000318"/>
    <property type="project" value="GO_Central"/>
</dbReference>
<dbReference type="SMART" id="SM00456">
    <property type="entry name" value="WW"/>
    <property type="match status" value="1"/>
</dbReference>
<dbReference type="EC" id="3.6.4.13" evidence="1"/>
<dbReference type="GO" id="GO:0003724">
    <property type="term" value="F:RNA helicase activity"/>
    <property type="evidence" value="ECO:0000318"/>
    <property type="project" value="GO_Central"/>
</dbReference>
<dbReference type="CDD" id="cd00201">
    <property type="entry name" value="WW"/>
    <property type="match status" value="1"/>
</dbReference>
<dbReference type="CDD" id="cd18787">
    <property type="entry name" value="SF2_C_DEAD"/>
    <property type="match status" value="1"/>
</dbReference>
<keyword evidence="2 7" id="KW-0547">Nucleotide-binding</keyword>
<keyword evidence="6" id="KW-0694">RNA-binding</keyword>
<dbReference type="AlphaFoldDB" id="A0A1S3XBH3"/>
<dbReference type="RefSeq" id="XP_016437285.1">
    <property type="nucleotide sequence ID" value="XM_016581799.1"/>
</dbReference>
<dbReference type="SUPFAM" id="SSF52540">
    <property type="entry name" value="P-loop containing nucleoside triphosphate hydrolases"/>
    <property type="match status" value="1"/>
</dbReference>
<dbReference type="InterPro" id="IPR014001">
    <property type="entry name" value="Helicase_ATP-bd"/>
</dbReference>
<dbReference type="Gene3D" id="3.40.50.300">
    <property type="entry name" value="P-loop containing nucleotide triphosphate hydrolases"/>
    <property type="match status" value="2"/>
</dbReference>
<evidence type="ECO:0000313" key="12">
    <source>
        <dbReference type="RefSeq" id="XP_016437285.1"/>
    </source>
</evidence>
<dbReference type="InterPro" id="IPR027417">
    <property type="entry name" value="P-loop_NTPase"/>
</dbReference>
<feature type="compositionally biased region" description="Acidic residues" evidence="8">
    <location>
        <begin position="610"/>
        <end position="625"/>
    </location>
</feature>
<feature type="region of interest" description="Disordered" evidence="8">
    <location>
        <begin position="405"/>
        <end position="625"/>
    </location>
</feature>
<feature type="compositionally biased region" description="Low complexity" evidence="8">
    <location>
        <begin position="65"/>
        <end position="81"/>
    </location>
</feature>
<evidence type="ECO:0000256" key="8">
    <source>
        <dbReference type="SAM" id="MobiDB-lite"/>
    </source>
</evidence>
<reference evidence="12" key="1">
    <citation type="submission" date="2025-08" db="UniProtKB">
        <authorList>
            <consortium name="RefSeq"/>
        </authorList>
    </citation>
    <scope>IDENTIFICATION</scope>
</reference>
<dbReference type="InterPro" id="IPR000629">
    <property type="entry name" value="RNA-helicase_DEAD-box_CS"/>
</dbReference>
<dbReference type="PROSITE" id="PS00039">
    <property type="entry name" value="DEAD_ATP_HELICASE"/>
    <property type="match status" value="1"/>
</dbReference>
<feature type="region of interest" description="Disordered" evidence="8">
    <location>
        <begin position="48"/>
        <end position="130"/>
    </location>
</feature>
<evidence type="ECO:0000256" key="1">
    <source>
        <dbReference type="ARBA" id="ARBA00012552"/>
    </source>
</evidence>
<evidence type="ECO:0000259" key="9">
    <source>
        <dbReference type="PROSITE" id="PS50020"/>
    </source>
</evidence>
<evidence type="ECO:0000259" key="10">
    <source>
        <dbReference type="PROSITE" id="PS51192"/>
    </source>
</evidence>
<proteinExistence type="inferred from homology"/>
<dbReference type="InterPro" id="IPR036020">
    <property type="entry name" value="WW_dom_sf"/>
</dbReference>
<feature type="compositionally biased region" description="Basic and acidic residues" evidence="8">
    <location>
        <begin position="522"/>
        <end position="538"/>
    </location>
</feature>
<evidence type="ECO:0000256" key="7">
    <source>
        <dbReference type="RuleBase" id="RU000492"/>
    </source>
</evidence>
<dbReference type="OrthoDB" id="196131at2759"/>
<sequence length="625" mass="68588">MAATATASSAGPRYAPEDPTLPKPWKGLVDGKTGYLYFWNPETNVTQYERPVAPSHGGTAPQHKSSVSVSSSVQRPSQGQPPDRDDDNEYNRGSNGGWSKLSSGEDIKTARGSELSRDETSVPKSNSAPAAASNISPYCLYGGAPKGPQLRDLDRGVDIVVATPGRLNDILEMRRIRLDQISYLVLDEADRMLDMGFEPQIRKIVKEVPTRRQTLMFTATWPKEVRKIAADLLVNPVQVNIGNVDELVANKSITQYVEVLSYMEKQRRLDQILRSQEPGSKIIIFCATKKMCDQLARNLTRPFGAAAIHGDKSQGERDHVLSQFRTGKSPVLVATDVAARGLDVKDIRVVINFDFPTGVEDYVHRIGRTGRAGATGEAYTFFCDQDAKHASDLIKILEGANQQVPTELRDMASRGGGMGGARRQWSSGPGGREGGRGGRYDSGYGGRDGGRGGWGAPSSERSGRDYESDSRDSDRYGHGSRDTDAPPSFHARSFHETMMQASQRRGRSRSRSPNKGSGWGDTKSRERSRSRSAERFDQAPRQAPVGRSFHESMMGRSGSSPVASKHRSPSYSDNRSPSAGDCQKGWEKEKSPPRWQGDGKFGNEPRAYNGEEEEGMIPEDVETRA</sequence>
<evidence type="ECO:0000256" key="5">
    <source>
        <dbReference type="ARBA" id="ARBA00022840"/>
    </source>
</evidence>
<evidence type="ECO:0000256" key="6">
    <source>
        <dbReference type="ARBA" id="ARBA00022884"/>
    </source>
</evidence>
<dbReference type="STRING" id="4097.A0A1S3XBH3"/>
<gene>
    <name evidence="12" type="primary">LOC107763320</name>
</gene>
<feature type="region of interest" description="Disordered" evidence="8">
    <location>
        <begin position="1"/>
        <end position="27"/>
    </location>
</feature>
<organism evidence="12">
    <name type="scientific">Nicotiana tabacum</name>
    <name type="common">Common tobacco</name>
    <dbReference type="NCBI Taxonomy" id="4097"/>
    <lineage>
        <taxon>Eukaryota</taxon>
        <taxon>Viridiplantae</taxon>
        <taxon>Streptophyta</taxon>
        <taxon>Embryophyta</taxon>
        <taxon>Tracheophyta</taxon>
        <taxon>Spermatophyta</taxon>
        <taxon>Magnoliopsida</taxon>
        <taxon>eudicotyledons</taxon>
        <taxon>Gunneridae</taxon>
        <taxon>Pentapetalae</taxon>
        <taxon>asterids</taxon>
        <taxon>lamiids</taxon>
        <taxon>Solanales</taxon>
        <taxon>Solanaceae</taxon>
        <taxon>Nicotianoideae</taxon>
        <taxon>Nicotianeae</taxon>
        <taxon>Nicotiana</taxon>
    </lineage>
</organism>
<evidence type="ECO:0000256" key="3">
    <source>
        <dbReference type="ARBA" id="ARBA00022801"/>
    </source>
</evidence>
<comment type="similarity">
    <text evidence="7">Belongs to the DEAD box helicase family.</text>
</comment>
<dbReference type="FunFam" id="3.40.50.300:FF:000008">
    <property type="entry name" value="ATP-dependent RNA helicase RhlB"/>
    <property type="match status" value="1"/>
</dbReference>
<feature type="compositionally biased region" description="Gly residues" evidence="8">
    <location>
        <begin position="443"/>
        <end position="455"/>
    </location>
</feature>
<dbReference type="InterPro" id="IPR011545">
    <property type="entry name" value="DEAD/DEAH_box_helicase_dom"/>
</dbReference>
<dbReference type="PROSITE" id="PS51192">
    <property type="entry name" value="HELICASE_ATP_BIND_1"/>
    <property type="match status" value="1"/>
</dbReference>
<accession>A0A1S3XBH3</accession>
<dbReference type="PROSITE" id="PS50020">
    <property type="entry name" value="WW_DOMAIN_2"/>
    <property type="match status" value="1"/>
</dbReference>
<dbReference type="SMART" id="SM00487">
    <property type="entry name" value="DEXDc"/>
    <property type="match status" value="1"/>
</dbReference>
<dbReference type="PROSITE" id="PS51194">
    <property type="entry name" value="HELICASE_CTER"/>
    <property type="match status" value="1"/>
</dbReference>
<feature type="compositionally biased region" description="Basic and acidic residues" evidence="8">
    <location>
        <begin position="461"/>
        <end position="484"/>
    </location>
</feature>
<dbReference type="PaxDb" id="4097-A0A1S3XBH3"/>